<accession>E6J1S0</accession>
<dbReference type="EMBL" id="AECT01000022">
    <property type="protein sequence ID" value="EFU22200.1"/>
    <property type="molecule type" value="Genomic_DNA"/>
</dbReference>
<dbReference type="PANTHER" id="PTHR43540:SF10">
    <property type="entry name" value="ISOCHORISMATASE"/>
    <property type="match status" value="1"/>
</dbReference>
<dbReference type="Gene3D" id="3.40.50.850">
    <property type="entry name" value="Isochorismatase-like"/>
    <property type="match status" value="1"/>
</dbReference>
<dbReference type="AlphaFoldDB" id="E6J1S0"/>
<feature type="domain" description="Isochorismatase-like" evidence="3">
    <location>
        <begin position="4"/>
        <end position="177"/>
    </location>
</feature>
<proteinExistence type="inferred from homology"/>
<evidence type="ECO:0000313" key="5">
    <source>
        <dbReference type="Proteomes" id="UP000002973"/>
    </source>
</evidence>
<evidence type="ECO:0000256" key="2">
    <source>
        <dbReference type="ARBA" id="ARBA00022801"/>
    </source>
</evidence>
<organism evidence="4 5">
    <name type="scientific">Streptococcus anginosus F0211</name>
    <dbReference type="NCBI Taxonomy" id="706437"/>
    <lineage>
        <taxon>Bacteria</taxon>
        <taxon>Bacillati</taxon>
        <taxon>Bacillota</taxon>
        <taxon>Bacilli</taxon>
        <taxon>Lactobacillales</taxon>
        <taxon>Streptococcaceae</taxon>
        <taxon>Streptococcus</taxon>
        <taxon>Streptococcus anginosus group</taxon>
    </lineage>
</organism>
<dbReference type="CDD" id="cd00431">
    <property type="entry name" value="cysteine_hydrolases"/>
    <property type="match status" value="1"/>
</dbReference>
<dbReference type="EC" id="3.-.-.-" evidence="4"/>
<dbReference type="SUPFAM" id="SSF52499">
    <property type="entry name" value="Isochorismatase-like hydrolases"/>
    <property type="match status" value="1"/>
</dbReference>
<dbReference type="Pfam" id="PF00857">
    <property type="entry name" value="Isochorismatase"/>
    <property type="match status" value="1"/>
</dbReference>
<gene>
    <name evidence="4" type="ORF">HMPREF0813_01199</name>
</gene>
<name>E6J1S0_STRAP</name>
<dbReference type="InterPro" id="IPR050272">
    <property type="entry name" value="Isochorismatase-like_hydrls"/>
</dbReference>
<evidence type="ECO:0000313" key="4">
    <source>
        <dbReference type="EMBL" id="EFU22200.1"/>
    </source>
</evidence>
<evidence type="ECO:0000259" key="3">
    <source>
        <dbReference type="Pfam" id="PF00857"/>
    </source>
</evidence>
<protein>
    <submittedName>
        <fullName evidence="4">Isochorismatase family protein</fullName>
        <ecNumber evidence="4">3.-.-.-</ecNumber>
    </submittedName>
</protein>
<dbReference type="eggNOG" id="COG1335">
    <property type="taxonomic scope" value="Bacteria"/>
</dbReference>
<sequence length="191" mass="21267">MTKALISIDYTVDFVADDGKLTAGVPAQSISETIAQVTKAAFDRGDYIFFAIDAHDEGDSFHPESKLFPPHNIKGTSGRNLYGSLADFYQEHKADSRVFWMDKRHYSAFSGTDLDIRLRERKVDTVILTGVLTDICVLHTAIDAYNLGYQIEVVESAVASLSEENHKFALNHLQNVLGSTIIDNNLKVKKQ</sequence>
<comment type="caution">
    <text evidence="4">The sequence shown here is derived from an EMBL/GenBank/DDBJ whole genome shotgun (WGS) entry which is preliminary data.</text>
</comment>
<dbReference type="PANTHER" id="PTHR43540">
    <property type="entry name" value="PEROXYUREIDOACRYLATE/UREIDOACRYLATE AMIDOHYDROLASE-RELATED"/>
    <property type="match status" value="1"/>
</dbReference>
<comment type="similarity">
    <text evidence="1">Belongs to the isochorismatase family.</text>
</comment>
<keyword evidence="2 4" id="KW-0378">Hydrolase</keyword>
<reference evidence="4 5" key="1">
    <citation type="submission" date="2010-11" db="EMBL/GenBank/DDBJ databases">
        <authorList>
            <person name="Weinstock G."/>
            <person name="Sodergren E."/>
            <person name="Clifton S."/>
            <person name="Fulton L."/>
            <person name="Fulton B."/>
            <person name="Courtney L."/>
            <person name="Fronick C."/>
            <person name="Harrison M."/>
            <person name="Strong C."/>
            <person name="Farmer C."/>
            <person name="Delahaunty K."/>
            <person name="Markovic C."/>
            <person name="Hall O."/>
            <person name="Minx P."/>
            <person name="Tomlinson C."/>
            <person name="Mitreva M."/>
            <person name="Hou S."/>
            <person name="Chen J."/>
            <person name="Wollam A."/>
            <person name="Pepin K.H."/>
            <person name="Johnson M."/>
            <person name="Bhonagiri V."/>
            <person name="Zhang X."/>
            <person name="Suruliraj S."/>
            <person name="Warren W."/>
            <person name="Chinwalla A."/>
            <person name="Mardis E.R."/>
            <person name="Wilson R.K."/>
        </authorList>
    </citation>
    <scope>NUCLEOTIDE SEQUENCE [LARGE SCALE GENOMIC DNA]</scope>
    <source>
        <strain evidence="4 5">F0211</strain>
    </source>
</reference>
<dbReference type="Proteomes" id="UP000002973">
    <property type="component" value="Unassembled WGS sequence"/>
</dbReference>
<dbReference type="InterPro" id="IPR000868">
    <property type="entry name" value="Isochorismatase-like_dom"/>
</dbReference>
<dbReference type="RefSeq" id="WP_003028804.1">
    <property type="nucleotide sequence ID" value="NZ_AECT01000022.1"/>
</dbReference>
<dbReference type="InterPro" id="IPR036380">
    <property type="entry name" value="Isochorismatase-like_sf"/>
</dbReference>
<dbReference type="GO" id="GO:0016787">
    <property type="term" value="F:hydrolase activity"/>
    <property type="evidence" value="ECO:0007669"/>
    <property type="project" value="UniProtKB-KW"/>
</dbReference>
<evidence type="ECO:0000256" key="1">
    <source>
        <dbReference type="ARBA" id="ARBA00006336"/>
    </source>
</evidence>